<dbReference type="Pfam" id="PF25989">
    <property type="entry name" value="YknX_C"/>
    <property type="match status" value="1"/>
</dbReference>
<dbReference type="PANTHER" id="PTHR30469:SF20">
    <property type="entry name" value="EFFLUX RND TRANSPORTER PERIPLASMIC ADAPTOR SUBUNIT"/>
    <property type="match status" value="1"/>
</dbReference>
<dbReference type="Gene3D" id="1.10.287.470">
    <property type="entry name" value="Helix hairpin bin"/>
    <property type="match status" value="1"/>
</dbReference>
<organism evidence="4 5">
    <name type="scientific">Pseudoalteromonas tetraodonis GFC</name>
    <dbReference type="NCBI Taxonomy" id="1315271"/>
    <lineage>
        <taxon>Bacteria</taxon>
        <taxon>Pseudomonadati</taxon>
        <taxon>Pseudomonadota</taxon>
        <taxon>Gammaproteobacteria</taxon>
        <taxon>Alteromonadales</taxon>
        <taxon>Pseudoalteromonadaceae</taxon>
        <taxon>Pseudoalteromonas</taxon>
    </lineage>
</organism>
<keyword evidence="5" id="KW-1185">Reference proteome</keyword>
<dbReference type="GO" id="GO:0015562">
    <property type="term" value="F:efflux transmembrane transporter activity"/>
    <property type="evidence" value="ECO:0007669"/>
    <property type="project" value="TreeGrafter"/>
</dbReference>
<accession>A0AA37W3Z4</accession>
<feature type="signal peptide" evidence="2">
    <location>
        <begin position="1"/>
        <end position="27"/>
    </location>
</feature>
<dbReference type="PANTHER" id="PTHR30469">
    <property type="entry name" value="MULTIDRUG RESISTANCE PROTEIN MDTA"/>
    <property type="match status" value="1"/>
</dbReference>
<reference evidence="4" key="2">
    <citation type="submission" date="2023-01" db="EMBL/GenBank/DDBJ databases">
        <title>Draft genome sequence of Pseudoalteromonas tetraodonis strain NBRC 103034.</title>
        <authorList>
            <person name="Sun Q."/>
            <person name="Mori K."/>
        </authorList>
    </citation>
    <scope>NUCLEOTIDE SEQUENCE</scope>
    <source>
        <strain evidence="4">NBRC 103034</strain>
    </source>
</reference>
<dbReference type="InterPro" id="IPR006143">
    <property type="entry name" value="RND_pump_MFP"/>
</dbReference>
<name>A0AA37W3Z4_9GAMM</name>
<feature type="chain" id="PRO_5041229440" evidence="2">
    <location>
        <begin position="28"/>
        <end position="356"/>
    </location>
</feature>
<dbReference type="AlphaFoldDB" id="A0AA37W3Z4"/>
<dbReference type="Gene3D" id="2.40.420.20">
    <property type="match status" value="1"/>
</dbReference>
<gene>
    <name evidence="4" type="ORF">GCM10007914_32480</name>
</gene>
<sequence>MIKTPCFTKFNLISITFLLLLAGCSENEVTTQKQNEPRAVKLITIGDESQSKTLTYPATIDTINSSKLAFQVSGKLETLNVIAAQNVKKGDVIAVLEQRNFINEVKSSKIQFETADNDYQRGLKLAKDGVISQRDIEQLKSKKEVAESQYDSAQKALSDSKIIAPYDAIVAEVPVKQLENISAGQHVVTLFGKGEMEAVVNIPASIVATVDSKQNNVASVILQDVSTPPIPATFRRANLEADSASQTYEVRFAFAVPNNLNVLPGMNASLKITRESSSNTTRLLVPTFAIFEQNGEHFVWTVDAQTMQASKTPVTIENGIGEQLIVTDGLSAGDVIVGAGANYVTEGMKVRPWTKA</sequence>
<evidence type="ECO:0000256" key="2">
    <source>
        <dbReference type="SAM" id="SignalP"/>
    </source>
</evidence>
<evidence type="ECO:0000256" key="1">
    <source>
        <dbReference type="ARBA" id="ARBA00009477"/>
    </source>
</evidence>
<dbReference type="EMBL" id="BSNE01000020">
    <property type="protein sequence ID" value="GLQ04367.1"/>
    <property type="molecule type" value="Genomic_DNA"/>
</dbReference>
<dbReference type="Proteomes" id="UP001161408">
    <property type="component" value="Unassembled WGS sequence"/>
</dbReference>
<evidence type="ECO:0000259" key="3">
    <source>
        <dbReference type="Pfam" id="PF25989"/>
    </source>
</evidence>
<feature type="domain" description="YknX-like C-terminal permuted SH3-like" evidence="3">
    <location>
        <begin position="284"/>
        <end position="351"/>
    </location>
</feature>
<keyword evidence="2" id="KW-0732">Signal</keyword>
<evidence type="ECO:0000313" key="4">
    <source>
        <dbReference type="EMBL" id="GLQ04367.1"/>
    </source>
</evidence>
<dbReference type="Gene3D" id="2.40.50.100">
    <property type="match status" value="1"/>
</dbReference>
<dbReference type="NCBIfam" id="TIGR01730">
    <property type="entry name" value="RND_mfp"/>
    <property type="match status" value="1"/>
</dbReference>
<reference evidence="4" key="1">
    <citation type="journal article" date="2014" name="Int. J. Syst. Evol. Microbiol.">
        <title>Complete genome sequence of Corynebacterium casei LMG S-19264T (=DSM 44701T), isolated from a smear-ripened cheese.</title>
        <authorList>
            <consortium name="US DOE Joint Genome Institute (JGI-PGF)"/>
            <person name="Walter F."/>
            <person name="Albersmeier A."/>
            <person name="Kalinowski J."/>
            <person name="Ruckert C."/>
        </authorList>
    </citation>
    <scope>NUCLEOTIDE SEQUENCE</scope>
    <source>
        <strain evidence="4">NBRC 103034</strain>
    </source>
</reference>
<dbReference type="InterPro" id="IPR058637">
    <property type="entry name" value="YknX-like_C"/>
</dbReference>
<dbReference type="GO" id="GO:1990281">
    <property type="term" value="C:efflux pump complex"/>
    <property type="evidence" value="ECO:0007669"/>
    <property type="project" value="TreeGrafter"/>
</dbReference>
<proteinExistence type="inferred from homology"/>
<dbReference type="SUPFAM" id="SSF111369">
    <property type="entry name" value="HlyD-like secretion proteins"/>
    <property type="match status" value="1"/>
</dbReference>
<dbReference type="RefSeq" id="WP_096039090.1">
    <property type="nucleotide sequence ID" value="NZ_BJXY01000015.1"/>
</dbReference>
<protein>
    <submittedName>
        <fullName evidence="4">Multidrug resistance protein</fullName>
    </submittedName>
</protein>
<comment type="similarity">
    <text evidence="1">Belongs to the membrane fusion protein (MFP) (TC 8.A.1) family.</text>
</comment>
<evidence type="ECO:0000313" key="5">
    <source>
        <dbReference type="Proteomes" id="UP001161408"/>
    </source>
</evidence>
<dbReference type="PROSITE" id="PS51257">
    <property type="entry name" value="PROKAR_LIPOPROTEIN"/>
    <property type="match status" value="1"/>
</dbReference>
<comment type="caution">
    <text evidence="4">The sequence shown here is derived from an EMBL/GenBank/DDBJ whole genome shotgun (WGS) entry which is preliminary data.</text>
</comment>